<evidence type="ECO:0000313" key="2">
    <source>
        <dbReference type="EMBL" id="KAF2611614.1"/>
    </source>
</evidence>
<name>A0A8S9LV28_BRACR</name>
<evidence type="ECO:0000256" key="1">
    <source>
        <dbReference type="SAM" id="MobiDB-lite"/>
    </source>
</evidence>
<proteinExistence type="predicted"/>
<dbReference type="AlphaFoldDB" id="A0A8S9LV28"/>
<gene>
    <name evidence="2" type="ORF">F2Q70_00008477</name>
</gene>
<comment type="caution">
    <text evidence="2">The sequence shown here is derived from an EMBL/GenBank/DDBJ whole genome shotgun (WGS) entry which is preliminary data.</text>
</comment>
<organism evidence="2">
    <name type="scientific">Brassica cretica</name>
    <name type="common">Mustard</name>
    <dbReference type="NCBI Taxonomy" id="69181"/>
    <lineage>
        <taxon>Eukaryota</taxon>
        <taxon>Viridiplantae</taxon>
        <taxon>Streptophyta</taxon>
        <taxon>Embryophyta</taxon>
        <taxon>Tracheophyta</taxon>
        <taxon>Spermatophyta</taxon>
        <taxon>Magnoliopsida</taxon>
        <taxon>eudicotyledons</taxon>
        <taxon>Gunneridae</taxon>
        <taxon>Pentapetalae</taxon>
        <taxon>rosids</taxon>
        <taxon>malvids</taxon>
        <taxon>Brassicales</taxon>
        <taxon>Brassicaceae</taxon>
        <taxon>Brassiceae</taxon>
        <taxon>Brassica</taxon>
    </lineage>
</organism>
<sequence length="142" mass="15661">MHLQTNASKNLDREEKKKHRTWISTITVKLISSRSILGKLNLEWFNSTMWSAPPPPLSFNDDDGSVPLLRPPQLPQNDINISGGNGNSGVPSAEDFFPPSSSLSGGQLSKKVINMKELRSLALQSLPNSPGIHSTIWKVFEI</sequence>
<protein>
    <submittedName>
        <fullName evidence="2">Uncharacterized protein</fullName>
    </submittedName>
</protein>
<dbReference type="EMBL" id="QGKY02000089">
    <property type="protein sequence ID" value="KAF2611614.1"/>
    <property type="molecule type" value="Genomic_DNA"/>
</dbReference>
<accession>A0A8S9LV28</accession>
<reference evidence="2" key="1">
    <citation type="submission" date="2019-12" db="EMBL/GenBank/DDBJ databases">
        <title>Genome sequencing and annotation of Brassica cretica.</title>
        <authorList>
            <person name="Studholme D.J."/>
            <person name="Sarris P.F."/>
        </authorList>
    </citation>
    <scope>NUCLEOTIDE SEQUENCE</scope>
    <source>
        <strain evidence="2">PFS-102/07</strain>
        <tissue evidence="2">Leaf</tissue>
    </source>
</reference>
<feature type="compositionally biased region" description="Low complexity" evidence="1">
    <location>
        <begin position="96"/>
        <end position="106"/>
    </location>
</feature>
<feature type="region of interest" description="Disordered" evidence="1">
    <location>
        <begin position="61"/>
        <end position="106"/>
    </location>
</feature>